<comment type="caution">
    <text evidence="4">The sequence shown here is derived from an EMBL/GenBank/DDBJ whole genome shotgun (WGS) entry which is preliminary data.</text>
</comment>
<feature type="region of interest" description="Disordered" evidence="2">
    <location>
        <begin position="1"/>
        <end position="33"/>
    </location>
</feature>
<evidence type="ECO:0000259" key="3">
    <source>
        <dbReference type="Pfam" id="PF14160"/>
    </source>
</evidence>
<dbReference type="Proteomes" id="UP000676336">
    <property type="component" value="Unassembled WGS sequence"/>
</dbReference>
<evidence type="ECO:0000313" key="5">
    <source>
        <dbReference type="Proteomes" id="UP000676336"/>
    </source>
</evidence>
<dbReference type="Pfam" id="PF14160">
    <property type="entry name" value="FAM110_C"/>
    <property type="match status" value="1"/>
</dbReference>
<dbReference type="EMBL" id="CAJOBI010000919">
    <property type="protein sequence ID" value="CAF3852739.1"/>
    <property type="molecule type" value="Genomic_DNA"/>
</dbReference>
<evidence type="ECO:0000256" key="1">
    <source>
        <dbReference type="ARBA" id="ARBA00010576"/>
    </source>
</evidence>
<dbReference type="InterPro" id="IPR025740">
    <property type="entry name" value="FAM110"/>
</dbReference>
<reference evidence="4" key="1">
    <citation type="submission" date="2021-02" db="EMBL/GenBank/DDBJ databases">
        <authorList>
            <person name="Nowell W R."/>
        </authorList>
    </citation>
    <scope>NUCLEOTIDE SEQUENCE</scope>
</reference>
<dbReference type="PANTHER" id="PTHR14758:SF1">
    <property type="entry name" value="CENTROSOME-ASSOCIATED FAM110 C-TERMINAL DOMAIN-CONTAINING PROTEIN"/>
    <property type="match status" value="1"/>
</dbReference>
<name>A0A8S2KP03_9BILA</name>
<gene>
    <name evidence="4" type="ORF">SMN809_LOCUS4110</name>
</gene>
<evidence type="ECO:0000256" key="2">
    <source>
        <dbReference type="SAM" id="MobiDB-lite"/>
    </source>
</evidence>
<evidence type="ECO:0000313" key="4">
    <source>
        <dbReference type="EMBL" id="CAF3852739.1"/>
    </source>
</evidence>
<dbReference type="AlphaFoldDB" id="A0A8S2KP03"/>
<comment type="similarity">
    <text evidence="1">Belongs to the FAM110 family.</text>
</comment>
<dbReference type="PANTHER" id="PTHR14758">
    <property type="entry name" value="AGAP005440-PA"/>
    <property type="match status" value="1"/>
</dbReference>
<proteinExistence type="inferred from homology"/>
<feature type="compositionally biased region" description="Polar residues" evidence="2">
    <location>
        <begin position="1"/>
        <end position="14"/>
    </location>
</feature>
<feature type="domain" description="Centrosome-associated FAM110 C-terminal" evidence="3">
    <location>
        <begin position="151"/>
        <end position="212"/>
    </location>
</feature>
<dbReference type="InterPro" id="IPR025741">
    <property type="entry name" value="FAM110_C"/>
</dbReference>
<organism evidence="4 5">
    <name type="scientific">Rotaria magnacalcarata</name>
    <dbReference type="NCBI Taxonomy" id="392030"/>
    <lineage>
        <taxon>Eukaryota</taxon>
        <taxon>Metazoa</taxon>
        <taxon>Spiralia</taxon>
        <taxon>Gnathifera</taxon>
        <taxon>Rotifera</taxon>
        <taxon>Eurotatoria</taxon>
        <taxon>Bdelloidea</taxon>
        <taxon>Philodinida</taxon>
        <taxon>Philodinidae</taxon>
        <taxon>Rotaria</taxon>
    </lineage>
</organism>
<feature type="region of interest" description="Disordered" evidence="2">
    <location>
        <begin position="83"/>
        <end position="124"/>
    </location>
</feature>
<protein>
    <recommendedName>
        <fullName evidence="3">Centrosome-associated FAM110 C-terminal domain-containing protein</fullName>
    </recommendedName>
</protein>
<feature type="compositionally biased region" description="Polar residues" evidence="2">
    <location>
        <begin position="83"/>
        <end position="94"/>
    </location>
</feature>
<sequence>MHTSNKTTMQQYQQHHYIDRRRPQQLMDNSDKTRNDEFYVKLERLRSTTAASTSKQCSHRSATELLDETKAFFVKSQEVLRNRQTLRSNKTSNEQKQQQQQQQRMTPSFRMAQPRRSPYNYDEYEDDRFRLDSLDLSLRSSTHSISTPNSTTKSSDGAAFESVSLLSFSDQTTLDSTNSLSNIKRTVVPSTSVTVIERNARIIKWLFQLNKANASPSFPDFR</sequence>
<accession>A0A8S2KP03</accession>